<evidence type="ECO:0000256" key="4">
    <source>
        <dbReference type="ARBA" id="ARBA00022448"/>
    </source>
</evidence>
<dbReference type="OrthoDB" id="10254842at2759"/>
<keyword evidence="5" id="KW-0256">Endoplasmic reticulum</keyword>
<dbReference type="PANTHER" id="PTHR20902">
    <property type="entry name" value="41-2 PROTEIN ANTIGEN-RELATED"/>
    <property type="match status" value="1"/>
</dbReference>
<keyword evidence="6" id="KW-0931">ER-Golgi transport</keyword>
<dbReference type="AlphaFoldDB" id="A0A4S2M938"/>
<dbReference type="GO" id="GO:1990072">
    <property type="term" value="C:TRAPPIII protein complex"/>
    <property type="evidence" value="ECO:0007669"/>
    <property type="project" value="TreeGrafter"/>
</dbReference>
<dbReference type="EMBL" id="SJOL01003166">
    <property type="protein sequence ID" value="TGZ72935.1"/>
    <property type="molecule type" value="Genomic_DNA"/>
</dbReference>
<dbReference type="Gene3D" id="3.30.1380.20">
    <property type="entry name" value="Trafficking protein particle complex subunit 3"/>
    <property type="match status" value="1"/>
</dbReference>
<dbReference type="STRING" id="147828.A0A4S2M938"/>
<dbReference type="CDD" id="cd14943">
    <property type="entry name" value="TRAPPC5_Trs31"/>
    <property type="match status" value="1"/>
</dbReference>
<dbReference type="Proteomes" id="UP000308267">
    <property type="component" value="Unassembled WGS sequence"/>
</dbReference>
<evidence type="ECO:0000256" key="6">
    <source>
        <dbReference type="ARBA" id="ARBA00022892"/>
    </source>
</evidence>
<evidence type="ECO:0000256" key="7">
    <source>
        <dbReference type="ARBA" id="ARBA00023034"/>
    </source>
</evidence>
<proteinExistence type="inferred from homology"/>
<dbReference type="SUPFAM" id="SSF111126">
    <property type="entry name" value="Ligand-binding domain in the NO signalling and Golgi transport"/>
    <property type="match status" value="1"/>
</dbReference>
<sequence>MNSQYSKIAALNLEKSLSKFRGDVNIAPFAYLFVEMVRYSMRNVPNMDCVQRRLAEFGRHVGERMVDVVYVREKPQKRDTRLYNSLMFLKSTFWKSIFGKEADELEQDGGDKNTYYLIEHEPVVNRFTRFVFDEKEAVPLNTAAFNCGIVEAFLTNTGYTLSVPHFSSETSRSALEFVFVIQPASGRFLGGLEGLSHSPFGFVISAVHRNRYLVQRNRVCDQVRPHCRCS</sequence>
<reference evidence="8 9" key="1">
    <citation type="journal article" date="2019" name="BMC Genomics">
        <title>New insights from Opisthorchis felineus genome: update on genomics of the epidemiologically important liver flukes.</title>
        <authorList>
            <person name="Ershov N.I."/>
            <person name="Mordvinov V.A."/>
            <person name="Prokhortchouk E.B."/>
            <person name="Pakharukova M.Y."/>
            <person name="Gunbin K.V."/>
            <person name="Ustyantsev K."/>
            <person name="Genaev M.A."/>
            <person name="Blinov A.G."/>
            <person name="Mazur A."/>
            <person name="Boulygina E."/>
            <person name="Tsygankova S."/>
            <person name="Khrameeva E."/>
            <person name="Chekanov N."/>
            <person name="Fan G."/>
            <person name="Xiao A."/>
            <person name="Zhang H."/>
            <person name="Xu X."/>
            <person name="Yang H."/>
            <person name="Solovyev V."/>
            <person name="Lee S.M."/>
            <person name="Liu X."/>
            <person name="Afonnikov D.A."/>
            <person name="Skryabin K.G."/>
        </authorList>
    </citation>
    <scope>NUCLEOTIDE SEQUENCE [LARGE SCALE GENOMIC DNA]</scope>
    <source>
        <strain evidence="8">AK-0245</strain>
        <tissue evidence="8">Whole organism</tissue>
    </source>
</reference>
<dbReference type="PANTHER" id="PTHR20902:SF0">
    <property type="entry name" value="TRAFFICKING PROTEIN PARTICLE COMPLEX SUBUNIT 5"/>
    <property type="match status" value="1"/>
</dbReference>
<comment type="caution">
    <text evidence="8">The sequence shown here is derived from an EMBL/GenBank/DDBJ whole genome shotgun (WGS) entry which is preliminary data.</text>
</comment>
<dbReference type="GO" id="GO:1990070">
    <property type="term" value="C:TRAPPI protein complex"/>
    <property type="evidence" value="ECO:0007669"/>
    <property type="project" value="TreeGrafter"/>
</dbReference>
<dbReference type="InterPro" id="IPR016696">
    <property type="entry name" value="TRAPP-I_su5"/>
</dbReference>
<protein>
    <recommendedName>
        <fullName evidence="10">Trafficking protein particle complex subunit 5</fullName>
    </recommendedName>
</protein>
<dbReference type="InterPro" id="IPR024096">
    <property type="entry name" value="NO_sig/Golgi_transp_ligand-bd"/>
</dbReference>
<name>A0A4S2M938_OPIFE</name>
<evidence type="ECO:0000256" key="5">
    <source>
        <dbReference type="ARBA" id="ARBA00022824"/>
    </source>
</evidence>
<keyword evidence="9" id="KW-1185">Reference proteome</keyword>
<accession>A0A4S2M938</accession>
<evidence type="ECO:0000313" key="9">
    <source>
        <dbReference type="Proteomes" id="UP000308267"/>
    </source>
</evidence>
<evidence type="ECO:0008006" key="10">
    <source>
        <dbReference type="Google" id="ProtNLM"/>
    </source>
</evidence>
<keyword evidence="7" id="KW-0333">Golgi apparatus</keyword>
<evidence type="ECO:0000256" key="2">
    <source>
        <dbReference type="ARBA" id="ARBA00004240"/>
    </source>
</evidence>
<dbReference type="GO" id="GO:0005783">
    <property type="term" value="C:endoplasmic reticulum"/>
    <property type="evidence" value="ECO:0007669"/>
    <property type="project" value="UniProtKB-SubCell"/>
</dbReference>
<dbReference type="InterPro" id="IPR007194">
    <property type="entry name" value="TRAPP_component"/>
</dbReference>
<comment type="subcellular location">
    <subcellularLocation>
        <location evidence="2">Endoplasmic reticulum</location>
    </subcellularLocation>
    <subcellularLocation>
        <location evidence="1">Golgi apparatus</location>
        <location evidence="1">cis-Golgi network</location>
    </subcellularLocation>
</comment>
<dbReference type="GO" id="GO:1990071">
    <property type="term" value="C:TRAPPII protein complex"/>
    <property type="evidence" value="ECO:0007669"/>
    <property type="project" value="TreeGrafter"/>
</dbReference>
<dbReference type="GO" id="GO:0006888">
    <property type="term" value="P:endoplasmic reticulum to Golgi vesicle-mediated transport"/>
    <property type="evidence" value="ECO:0007669"/>
    <property type="project" value="TreeGrafter"/>
</dbReference>
<keyword evidence="4" id="KW-0813">Transport</keyword>
<organism evidence="8 9">
    <name type="scientific">Opisthorchis felineus</name>
    <dbReference type="NCBI Taxonomy" id="147828"/>
    <lineage>
        <taxon>Eukaryota</taxon>
        <taxon>Metazoa</taxon>
        <taxon>Spiralia</taxon>
        <taxon>Lophotrochozoa</taxon>
        <taxon>Platyhelminthes</taxon>
        <taxon>Trematoda</taxon>
        <taxon>Digenea</taxon>
        <taxon>Opisthorchiida</taxon>
        <taxon>Opisthorchiata</taxon>
        <taxon>Opisthorchiidae</taxon>
        <taxon>Opisthorchis</taxon>
    </lineage>
</organism>
<evidence type="ECO:0000256" key="3">
    <source>
        <dbReference type="ARBA" id="ARBA00006218"/>
    </source>
</evidence>
<evidence type="ECO:0000256" key="1">
    <source>
        <dbReference type="ARBA" id="ARBA00004222"/>
    </source>
</evidence>
<evidence type="ECO:0000313" key="8">
    <source>
        <dbReference type="EMBL" id="TGZ72935.1"/>
    </source>
</evidence>
<comment type="similarity">
    <text evidence="3">Belongs to the TRAPP small subunits family. BET3 subfamily.</text>
</comment>
<gene>
    <name evidence="8" type="ORF">CRM22_001793</name>
</gene>
<dbReference type="Pfam" id="PF04051">
    <property type="entry name" value="TRAPP"/>
    <property type="match status" value="1"/>
</dbReference>